<dbReference type="EMBL" id="CP032228">
    <property type="protein sequence ID" value="QFI62161.1"/>
    <property type="molecule type" value="Genomic_DNA"/>
</dbReference>
<dbReference type="GeneID" id="85771205"/>
<evidence type="ECO:0000313" key="1">
    <source>
        <dbReference type="EMBL" id="QFI62161.1"/>
    </source>
</evidence>
<sequence>MIELKSEITCPTCGYKKLERMPTDACWFFYDCNGCGVKLRPNAGDCCVFCSFGTIPCPPIQETRADRKGATCCGGR</sequence>
<name>A0A222ERL7_9SPHN</name>
<dbReference type="InterPro" id="IPR047677">
    <property type="entry name" value="GDCCVxC"/>
</dbReference>
<organism evidence="1 2">
    <name type="scientific">Qipengyuania flava</name>
    <dbReference type="NCBI Taxonomy" id="192812"/>
    <lineage>
        <taxon>Bacteria</taxon>
        <taxon>Pseudomonadati</taxon>
        <taxon>Pseudomonadota</taxon>
        <taxon>Alphaproteobacteria</taxon>
        <taxon>Sphingomonadales</taxon>
        <taxon>Erythrobacteraceae</taxon>
        <taxon>Qipengyuania</taxon>
    </lineage>
</organism>
<gene>
    <name evidence="1" type="ORF">D0Y83_01880</name>
</gene>
<dbReference type="RefSeq" id="WP_082379137.1">
    <property type="nucleotide sequence ID" value="NZ_CP022528.1"/>
</dbReference>
<dbReference type="Proteomes" id="UP000325385">
    <property type="component" value="Chromosome"/>
</dbReference>
<accession>A0A222ERL7</accession>
<dbReference type="AlphaFoldDB" id="A0A222ERL7"/>
<evidence type="ECO:0000313" key="2">
    <source>
        <dbReference type="Proteomes" id="UP000325385"/>
    </source>
</evidence>
<protein>
    <submittedName>
        <fullName evidence="1">Uncharacterized protein</fullName>
    </submittedName>
</protein>
<dbReference type="NCBIfam" id="NF041374">
    <property type="entry name" value="GDCCVxC"/>
    <property type="match status" value="1"/>
</dbReference>
<reference evidence="2" key="1">
    <citation type="submission" date="2018-09" db="EMBL/GenBank/DDBJ databases">
        <title>Nocardia yunnanensis sp. nov., an actinomycete isolated from a soil sample.</title>
        <authorList>
            <person name="Zhang J."/>
        </authorList>
    </citation>
    <scope>NUCLEOTIDE SEQUENCE [LARGE SCALE GENOMIC DNA]</scope>
    <source>
        <strain evidence="2">21-3</strain>
    </source>
</reference>
<proteinExistence type="predicted"/>